<dbReference type="SUPFAM" id="SSF56801">
    <property type="entry name" value="Acetyl-CoA synthetase-like"/>
    <property type="match status" value="2"/>
</dbReference>
<feature type="region of interest" description="Disordered" evidence="4">
    <location>
        <begin position="39"/>
        <end position="62"/>
    </location>
</feature>
<feature type="region of interest" description="Disordered" evidence="4">
    <location>
        <begin position="1337"/>
        <end position="1357"/>
    </location>
</feature>
<dbReference type="Pfam" id="PF00668">
    <property type="entry name" value="Condensation"/>
    <property type="match status" value="2"/>
</dbReference>
<dbReference type="InterPro" id="IPR042099">
    <property type="entry name" value="ANL_N_sf"/>
</dbReference>
<dbReference type="Gene3D" id="2.30.38.10">
    <property type="entry name" value="Luciferase, Domain 3"/>
    <property type="match status" value="1"/>
</dbReference>
<feature type="domain" description="Carrier" evidence="5">
    <location>
        <begin position="2094"/>
        <end position="2169"/>
    </location>
</feature>
<dbReference type="Pfam" id="PF00550">
    <property type="entry name" value="PP-binding"/>
    <property type="match status" value="2"/>
</dbReference>
<dbReference type="Pfam" id="PF00501">
    <property type="entry name" value="AMP-binding"/>
    <property type="match status" value="2"/>
</dbReference>
<reference evidence="7" key="1">
    <citation type="journal article" date="2019" name="Int. J. Syst. Evol. Microbiol.">
        <title>The Global Catalogue of Microorganisms (GCM) 10K type strain sequencing project: providing services to taxonomists for standard genome sequencing and annotation.</title>
        <authorList>
            <consortium name="The Broad Institute Genomics Platform"/>
            <consortium name="The Broad Institute Genome Sequencing Center for Infectious Disease"/>
            <person name="Wu L."/>
            <person name="Ma J."/>
        </authorList>
    </citation>
    <scope>NUCLEOTIDE SEQUENCE [LARGE SCALE GENOMIC DNA]</scope>
    <source>
        <strain evidence="7">JCM 13278</strain>
    </source>
</reference>
<dbReference type="InterPro" id="IPR020806">
    <property type="entry name" value="PKS_PP-bd"/>
</dbReference>
<evidence type="ECO:0000256" key="3">
    <source>
        <dbReference type="ARBA" id="ARBA00022553"/>
    </source>
</evidence>
<dbReference type="InterPro" id="IPR006162">
    <property type="entry name" value="Ppantetheine_attach_site"/>
</dbReference>
<dbReference type="Gene3D" id="3.40.50.980">
    <property type="match status" value="2"/>
</dbReference>
<dbReference type="InterPro" id="IPR009081">
    <property type="entry name" value="PP-bd_ACP"/>
</dbReference>
<dbReference type="Proteomes" id="UP001500691">
    <property type="component" value="Unassembled WGS sequence"/>
</dbReference>
<evidence type="ECO:0000256" key="4">
    <source>
        <dbReference type="SAM" id="MobiDB-lite"/>
    </source>
</evidence>
<keyword evidence="2" id="KW-0596">Phosphopantetheine</keyword>
<evidence type="ECO:0000256" key="2">
    <source>
        <dbReference type="ARBA" id="ARBA00022450"/>
    </source>
</evidence>
<proteinExistence type="predicted"/>
<dbReference type="EMBL" id="BAABFF010000001">
    <property type="protein sequence ID" value="GAA4576217.1"/>
    <property type="molecule type" value="Genomic_DNA"/>
</dbReference>
<dbReference type="PROSITE" id="PS00012">
    <property type="entry name" value="PHOSPHOPANTETHEINE"/>
    <property type="match status" value="1"/>
</dbReference>
<evidence type="ECO:0000313" key="7">
    <source>
        <dbReference type="Proteomes" id="UP001500691"/>
    </source>
</evidence>
<dbReference type="RefSeq" id="WP_346078598.1">
    <property type="nucleotide sequence ID" value="NZ_BAABFF010000001.1"/>
</dbReference>
<gene>
    <name evidence="6" type="ORF">GCM10023100_46590</name>
</gene>
<dbReference type="PANTHER" id="PTHR45527">
    <property type="entry name" value="NONRIBOSOMAL PEPTIDE SYNTHETASE"/>
    <property type="match status" value="1"/>
</dbReference>
<dbReference type="Gene3D" id="3.30.559.10">
    <property type="entry name" value="Chloramphenicol acetyltransferase-like domain"/>
    <property type="match status" value="2"/>
</dbReference>
<dbReference type="Gene3D" id="3.40.50.12780">
    <property type="entry name" value="N-terminal domain of ligase-like"/>
    <property type="match status" value="1"/>
</dbReference>
<keyword evidence="7" id="KW-1185">Reference proteome</keyword>
<protein>
    <recommendedName>
        <fullName evidence="5">Carrier domain-containing protein</fullName>
    </recommendedName>
</protein>
<dbReference type="Pfam" id="PF13193">
    <property type="entry name" value="AMP-binding_C"/>
    <property type="match status" value="2"/>
</dbReference>
<dbReference type="InterPro" id="IPR001242">
    <property type="entry name" value="Condensation_dom"/>
</dbReference>
<feature type="domain" description="Carrier" evidence="5">
    <location>
        <begin position="1035"/>
        <end position="1110"/>
    </location>
</feature>
<feature type="compositionally biased region" description="Basic residues" evidence="4">
    <location>
        <begin position="2197"/>
        <end position="2210"/>
    </location>
</feature>
<dbReference type="CDD" id="cd19531">
    <property type="entry name" value="LCL_NRPS-like"/>
    <property type="match status" value="2"/>
</dbReference>
<comment type="cofactor">
    <cofactor evidence="1">
        <name>pantetheine 4'-phosphate</name>
        <dbReference type="ChEBI" id="CHEBI:47942"/>
    </cofactor>
</comment>
<dbReference type="PROSITE" id="PS00455">
    <property type="entry name" value="AMP_BINDING"/>
    <property type="match status" value="2"/>
</dbReference>
<dbReference type="InterPro" id="IPR000873">
    <property type="entry name" value="AMP-dep_synth/lig_dom"/>
</dbReference>
<dbReference type="CDD" id="cd05930">
    <property type="entry name" value="A_NRPS"/>
    <property type="match status" value="2"/>
</dbReference>
<dbReference type="Gene3D" id="3.30.559.30">
    <property type="entry name" value="Nonribosomal peptide synthetase, condensation domain"/>
    <property type="match status" value="2"/>
</dbReference>
<feature type="compositionally biased region" description="Basic and acidic residues" evidence="4">
    <location>
        <begin position="2183"/>
        <end position="2196"/>
    </location>
</feature>
<dbReference type="SUPFAM" id="SSF47336">
    <property type="entry name" value="ACP-like"/>
    <property type="match status" value="2"/>
</dbReference>
<dbReference type="Gene3D" id="1.10.1200.10">
    <property type="entry name" value="ACP-like"/>
    <property type="match status" value="2"/>
</dbReference>
<dbReference type="InterPro" id="IPR036736">
    <property type="entry name" value="ACP-like_sf"/>
</dbReference>
<accession>A0ABP8SUY9</accession>
<sequence length="2210" mass="235796">MTTHQEPPATGVTDPAEARRALLKEALLRRARANAAQAPAIRATGIPTDTRQADRAPLPPTAPVSEGQRALWLFDQMHPGSPAYNLCFAAEVTGPLDAGALRTALQGILDHHPVLRTAVLQEGGELVQRVRTGIALDFAERDLGEGSDDGIDTAVTAFVERPYDLAAGAFLRCEVLRTGAGRQVLLIGTHHIAADLWAFSLLLRDLQQAYPAVRAGRPVRLPAPAADYRDYVSWQRELVAGPRGRASAAHWAKALDTGPEGEIPRLELPADRARPARPGHRSAVHAFTLDTDVTAALRALARETGGTLYTAVLTVFNLLMHRYTGQEDIWLGSVATGRGRPAFEEVVGYFANLMVLRTRIERRQSFRDLLEQVRETALDAMEHQDYPYPLVAGRVAQGSAGTGLFDVAFYYESTSVEAEQGLSLFATGAAGARLAVGDLEMRPYPVPVQGSEQDLAVFAEEVDGRVSCSLRYAVDLFEPRTAEALGRHFRALAAACAARPDAPHDTLEMLAPEERRQVLTEWSRPGDATPLAHRGVHELVLEQAARTPGAIAVACGDEQLTYRQLADQARDLALVLRARGVGPEVKVGLTGDGTPRLFVGLLAVLMAGGAYIPLDPTYPAKRLEYMIEDSAVALLLAQRAVVDRLPAVDVPVLHLDDVPEPPADAPALPAPDGGRLAYVIYTSGSTGRPKGVMVEHAGLVDFDLAHREAMPPRPGRRVLQNASVSFDVSTWEWMMALTTGATLVVAPRERLRPGPPLADTVRRERITTLSATPSVLAAMDPADLPTVTELTSVGEAISADLVRAWSPGRRIVNAYGPTEITVFCTTEVCVPDGGVPPVGRALPGTELYVLDAGLRPVPPGVVGELYLGGTGVTRGYQNRPDLTADRYVPHPFSPVPGARVYRTGDRVRFDRTGRLHYLGRADHQVKIRGVRVEPAEVQDALDSHPGVRESVVLARPGRDGGLTLVGYALREPSGPEAATVAALRAHLAERLTSAMIPTHLFLLDAFPLNPNGKVDRALLPAPEELAEDPDAPVRAPGTPTEKAVAEVWAELLGTDRIGADAHFFELGGHSLLAVRAAARLRERTGVELPLRDLFDAPVLSALAARVDALAAGSGAAGPGPGSQEPLPVLPRGPEGLPLSSAQTRLWFVEQLSPGGLAYRIAGELHLEGAADTDALRAALHDVIRRHEVLRTVYTTVDGTPRQIVTEADPADVLPLVDLSGHAPHARESARAEHTERFGTRPFDLTRTPLHTQLLKLADDHHVVQLSVHHIAADGWSMRLVVRELTACYTARVRGEAVPLGEPPVQYADFAAWQRSRQDGPEGAAELEHWVQALAGAPDELSLPTDRPRRDQAVRPAARTRRTLGAPLAGRLRALAGAEGASLSMALLTGYKTLLARWSGQDDIVVGMPVAGRVRRDLEDGVGLYVNTVPVRTDLSGAPSFRELLHRVRRGALDADAHQAVPFERIVERLSVARDTRRTPVFQVLFNMLNLDDSLPPVPGLRTRLVESEDLAARFDLTLYVKPAADGSLGLDLVYDAALFDAPTIAAFLDQYEALLSAAADPERAPAGTDAPRGAALPDPAAPLPAGAWTAAVHERAARTAVAHPAATALAHPGGEVTYGALEEAVAALAAELRAAGLGRGDVAAVHAERGPALVTAVLATLRTGAAFALLDRAHPRERRRLIAEALGARAWLETGADAPQTLGTTPEVARVVTAPGVGPAPRPAPAAEVPAHPADTAYVAFTSGTTGTPKGVVGAHGPLAHFADWYTATFDVTAGDRFALSSGLSHDPLLRDLFVPLVLGARLHIPGAGDLATPEAYGAWLRRERITVLHLTPPTVRFLSGLGDGCLPDLRYAFLGGDVLGGRETAVLRRLAPDVRLVGFYGATETPQAPAWHPVGETAPDESVPLGRGIDGTQLLVLRGTTPAAAGELGEIVVRSPYLAEGYLDGDPQGRFAVDPAGRPGVRLYRTGDLGRHRTDGTVVFAGRADRQVKVRGHRVDPAGVEHVLRAHPAVTDAAVTAVRDATGETLLAAWAVTGRPVTGEELRAHLAERLPAAAVPARVDPVDAIPLTANGKADVAALHARARTAATPAPARRPATGTERRMRDLWQELLGAEDIGPGDTFFGRGGHSLQLVALQLRLRAELGVDVPVVDLMRHTTLAALARHLDGLTGAPDTATKAVPRADAPRREADERARRAADRRRRMRKGRTDG</sequence>
<dbReference type="InterPro" id="IPR010071">
    <property type="entry name" value="AA_adenyl_dom"/>
</dbReference>
<evidence type="ECO:0000259" key="5">
    <source>
        <dbReference type="PROSITE" id="PS50075"/>
    </source>
</evidence>
<dbReference type="PROSITE" id="PS50075">
    <property type="entry name" value="CARRIER"/>
    <property type="match status" value="2"/>
</dbReference>
<dbReference type="PANTHER" id="PTHR45527:SF1">
    <property type="entry name" value="FATTY ACID SYNTHASE"/>
    <property type="match status" value="1"/>
</dbReference>
<evidence type="ECO:0000256" key="1">
    <source>
        <dbReference type="ARBA" id="ARBA00001957"/>
    </source>
</evidence>
<name>A0ABP8SUY9_9ACTN</name>
<dbReference type="InterPro" id="IPR045851">
    <property type="entry name" value="AMP-bd_C_sf"/>
</dbReference>
<feature type="region of interest" description="Disordered" evidence="4">
    <location>
        <begin position="2169"/>
        <end position="2210"/>
    </location>
</feature>
<dbReference type="NCBIfam" id="TIGR01733">
    <property type="entry name" value="AA-adenyl-dom"/>
    <property type="match status" value="1"/>
</dbReference>
<dbReference type="InterPro" id="IPR023213">
    <property type="entry name" value="CAT-like_dom_sf"/>
</dbReference>
<dbReference type="InterPro" id="IPR020845">
    <property type="entry name" value="AMP-binding_CS"/>
</dbReference>
<dbReference type="SUPFAM" id="SSF52777">
    <property type="entry name" value="CoA-dependent acyltransferases"/>
    <property type="match status" value="4"/>
</dbReference>
<dbReference type="InterPro" id="IPR025110">
    <property type="entry name" value="AMP-bd_C"/>
</dbReference>
<dbReference type="Gene3D" id="3.30.300.30">
    <property type="match status" value="2"/>
</dbReference>
<comment type="caution">
    <text evidence="6">The sequence shown here is derived from an EMBL/GenBank/DDBJ whole genome shotgun (WGS) entry which is preliminary data.</text>
</comment>
<organism evidence="6 7">
    <name type="scientific">Actinocorallia cavernae</name>
    <dbReference type="NCBI Taxonomy" id="328075"/>
    <lineage>
        <taxon>Bacteria</taxon>
        <taxon>Bacillati</taxon>
        <taxon>Actinomycetota</taxon>
        <taxon>Actinomycetes</taxon>
        <taxon>Streptosporangiales</taxon>
        <taxon>Thermomonosporaceae</taxon>
        <taxon>Actinocorallia</taxon>
    </lineage>
</organism>
<dbReference type="SMART" id="SM00823">
    <property type="entry name" value="PKS_PP"/>
    <property type="match status" value="2"/>
</dbReference>
<keyword evidence="3" id="KW-0597">Phosphoprotein</keyword>
<evidence type="ECO:0000313" key="6">
    <source>
        <dbReference type="EMBL" id="GAA4576217.1"/>
    </source>
</evidence>